<protein>
    <submittedName>
        <fullName evidence="1">Uncharacterized protein</fullName>
    </submittedName>
</protein>
<dbReference type="EMBL" id="WUEZ01000076">
    <property type="protein sequence ID" value="NEI38968.1"/>
    <property type="molecule type" value="Genomic_DNA"/>
</dbReference>
<dbReference type="RefSeq" id="WP_164579396.1">
    <property type="nucleotide sequence ID" value="NZ_WUEZ01000076.1"/>
</dbReference>
<comment type="caution">
    <text evidence="1">The sequence shown here is derived from an EMBL/GenBank/DDBJ whole genome shotgun (WGS) entry which is preliminary data.</text>
</comment>
<sequence length="59" mass="5992">MTDFSAGAGIGDVLNISNDLFADFASVLAAASQVGADTVITHDANTSITLKNVVLTSLH</sequence>
<gene>
    <name evidence="1" type="ORF">GR204_34415</name>
</gene>
<proteinExistence type="predicted"/>
<dbReference type="AlphaFoldDB" id="A0A6P0BHQ0"/>
<name>A0A6P0BHQ0_RHILE</name>
<dbReference type="Proteomes" id="UP000471560">
    <property type="component" value="Unassembled WGS sequence"/>
</dbReference>
<reference evidence="1 2" key="1">
    <citation type="submission" date="2019-12" db="EMBL/GenBank/DDBJ databases">
        <title>Rhizobium genotypes associated with high levels of biological nitrogen fixation by grain legumes in a temperate-maritime cropping system.</title>
        <authorList>
            <person name="Maluk M."/>
            <person name="Francesc Ferrando Molina F."/>
            <person name="Lopez Del Egido L."/>
            <person name="Lafos M."/>
            <person name="Langarica-Fuentes A."/>
            <person name="Gebre Yohannes G."/>
            <person name="Young M.W."/>
            <person name="Martin P."/>
            <person name="Gantlett R."/>
            <person name="Kenicer G."/>
            <person name="Hawes C."/>
            <person name="Begg G.S."/>
            <person name="Quilliam R.S."/>
            <person name="Squire G.R."/>
            <person name="Poole P.S."/>
            <person name="Young P.W."/>
            <person name="Iannetta P.M."/>
            <person name="James E.K."/>
        </authorList>
    </citation>
    <scope>NUCLEOTIDE SEQUENCE [LARGE SCALE GENOMIC DNA]</scope>
    <source>
        <strain evidence="1 2">JHI1096</strain>
    </source>
</reference>
<evidence type="ECO:0000313" key="2">
    <source>
        <dbReference type="Proteomes" id="UP000471560"/>
    </source>
</evidence>
<accession>A0A6P0BHQ0</accession>
<organism evidence="1 2">
    <name type="scientific">Rhizobium leguminosarum</name>
    <dbReference type="NCBI Taxonomy" id="384"/>
    <lineage>
        <taxon>Bacteria</taxon>
        <taxon>Pseudomonadati</taxon>
        <taxon>Pseudomonadota</taxon>
        <taxon>Alphaproteobacteria</taxon>
        <taxon>Hyphomicrobiales</taxon>
        <taxon>Rhizobiaceae</taxon>
        <taxon>Rhizobium/Agrobacterium group</taxon>
        <taxon>Rhizobium</taxon>
    </lineage>
</organism>
<evidence type="ECO:0000313" key="1">
    <source>
        <dbReference type="EMBL" id="NEI38968.1"/>
    </source>
</evidence>